<keyword evidence="2" id="KW-1185">Reference proteome</keyword>
<reference evidence="1 2" key="1">
    <citation type="submission" date="2015-09" db="EMBL/GenBank/DDBJ databases">
        <title>Genome sequencing project for genomic taxonomy and phylogenomics of Bacillus-like bacteria.</title>
        <authorList>
            <person name="Liu B."/>
            <person name="Wang J."/>
            <person name="Zhu Y."/>
            <person name="Liu G."/>
            <person name="Chen Q."/>
            <person name="Chen Z."/>
            <person name="Lan J."/>
            <person name="Che J."/>
            <person name="Ge C."/>
            <person name="Shi H."/>
            <person name="Pan Z."/>
            <person name="Liu X."/>
        </authorList>
    </citation>
    <scope>NUCLEOTIDE SEQUENCE [LARGE SCALE GENOMIC DNA]</scope>
    <source>
        <strain evidence="1 2">DSM 19153</strain>
    </source>
</reference>
<dbReference type="Gene3D" id="3.40.30.10">
    <property type="entry name" value="Glutaredoxin"/>
    <property type="match status" value="1"/>
</dbReference>
<dbReference type="InterPro" id="IPR008554">
    <property type="entry name" value="Glutaredoxin-like"/>
</dbReference>
<dbReference type="EMBL" id="LJJD01000038">
    <property type="protein sequence ID" value="KQL55695.1"/>
    <property type="molecule type" value="Genomic_DNA"/>
</dbReference>
<protein>
    <recommendedName>
        <fullName evidence="3">Glutaredoxin family protein</fullName>
    </recommendedName>
</protein>
<dbReference type="AlphaFoldDB" id="A0A9D5DKM9"/>
<organism evidence="1 2">
    <name type="scientific">Alkalicoccobacillus plakortidis</name>
    <dbReference type="NCBI Taxonomy" id="444060"/>
    <lineage>
        <taxon>Bacteria</taxon>
        <taxon>Bacillati</taxon>
        <taxon>Bacillota</taxon>
        <taxon>Bacilli</taxon>
        <taxon>Bacillales</taxon>
        <taxon>Bacillaceae</taxon>
        <taxon>Alkalicoccobacillus</taxon>
    </lineage>
</organism>
<sequence length="82" mass="9686">MIVTFYTKENCPLCEKGYKEVSAFAREKRLSINKIDIYSDDTLLEKFQLMIPVVYYQSHELGFGQLNADELVDRFNQIEKEK</sequence>
<dbReference type="Proteomes" id="UP000051061">
    <property type="component" value="Unassembled WGS sequence"/>
</dbReference>
<evidence type="ECO:0008006" key="3">
    <source>
        <dbReference type="Google" id="ProtNLM"/>
    </source>
</evidence>
<comment type="caution">
    <text evidence="1">The sequence shown here is derived from an EMBL/GenBank/DDBJ whole genome shotgun (WGS) entry which is preliminary data.</text>
</comment>
<evidence type="ECO:0000313" key="1">
    <source>
        <dbReference type="EMBL" id="KQL55695.1"/>
    </source>
</evidence>
<name>A0A9D5DKM9_9BACI</name>
<evidence type="ECO:0000313" key="2">
    <source>
        <dbReference type="Proteomes" id="UP000051061"/>
    </source>
</evidence>
<dbReference type="SUPFAM" id="SSF52833">
    <property type="entry name" value="Thioredoxin-like"/>
    <property type="match status" value="1"/>
</dbReference>
<accession>A0A9D5DKM9</accession>
<gene>
    <name evidence="1" type="ORF">AN965_17705</name>
</gene>
<dbReference type="InterPro" id="IPR036249">
    <property type="entry name" value="Thioredoxin-like_sf"/>
</dbReference>
<dbReference type="Pfam" id="PF05768">
    <property type="entry name" value="Glrx-like"/>
    <property type="match status" value="1"/>
</dbReference>
<proteinExistence type="predicted"/>